<gene>
    <name evidence="1" type="ORF">CCHR01_16883</name>
</gene>
<evidence type="ECO:0000313" key="2">
    <source>
        <dbReference type="Proteomes" id="UP001243330"/>
    </source>
</evidence>
<keyword evidence="2" id="KW-1185">Reference proteome</keyword>
<dbReference type="AlphaFoldDB" id="A0AAD9ED18"/>
<organism evidence="1 2">
    <name type="scientific">Colletotrichum chrysophilum</name>
    <dbReference type="NCBI Taxonomy" id="1836956"/>
    <lineage>
        <taxon>Eukaryota</taxon>
        <taxon>Fungi</taxon>
        <taxon>Dikarya</taxon>
        <taxon>Ascomycota</taxon>
        <taxon>Pezizomycotina</taxon>
        <taxon>Sordariomycetes</taxon>
        <taxon>Hypocreomycetidae</taxon>
        <taxon>Glomerellales</taxon>
        <taxon>Glomerellaceae</taxon>
        <taxon>Colletotrichum</taxon>
        <taxon>Colletotrichum gloeosporioides species complex</taxon>
    </lineage>
</organism>
<sequence length="203" mass="22674">MDMFLPTNRTGCRVIEATPFARTPAAKAGVLLSFDTRDKFVEVRTLPVGSFFGTSSIVDIRFQKSALNSSACEDAESNWFADTVDTAANILGATMVNLKLSREFQNTTESYLFFVKQPQAGTRQELEWHYCRIPHAAIDFVGWSHYAAPQMWQLEHQGIDRRKYGQKALVEPEFADALNFSVAGKVTVAVAARTSKTPSEEHM</sequence>
<accession>A0AAD9ED18</accession>
<protein>
    <submittedName>
        <fullName evidence="1">Uncharacterized protein</fullName>
    </submittedName>
</protein>
<proteinExistence type="predicted"/>
<evidence type="ECO:0000313" key="1">
    <source>
        <dbReference type="EMBL" id="KAK1840481.1"/>
    </source>
</evidence>
<comment type="caution">
    <text evidence="1">The sequence shown here is derived from an EMBL/GenBank/DDBJ whole genome shotgun (WGS) entry which is preliminary data.</text>
</comment>
<reference evidence="1" key="1">
    <citation type="submission" date="2023-01" db="EMBL/GenBank/DDBJ databases">
        <title>Colletotrichum chrysophilum M932 genome sequence.</title>
        <authorList>
            <person name="Baroncelli R."/>
        </authorList>
    </citation>
    <scope>NUCLEOTIDE SEQUENCE</scope>
    <source>
        <strain evidence="1">M932</strain>
    </source>
</reference>
<dbReference type="EMBL" id="JAQOWY010000557">
    <property type="protein sequence ID" value="KAK1840481.1"/>
    <property type="molecule type" value="Genomic_DNA"/>
</dbReference>
<name>A0AAD9ED18_9PEZI</name>
<dbReference type="Proteomes" id="UP001243330">
    <property type="component" value="Unassembled WGS sequence"/>
</dbReference>